<evidence type="ECO:0000256" key="1">
    <source>
        <dbReference type="SAM" id="SignalP"/>
    </source>
</evidence>
<reference evidence="2 3" key="1">
    <citation type="submission" date="2016-10" db="EMBL/GenBank/DDBJ databases">
        <title>Systematic genetic and metabolomic analysis of Xenorhabdus and Photorhabdus spp., highlights the requirements for a dual symbiotic and pathogenic life style.</title>
        <authorList>
            <person name="Tobias N.J."/>
            <person name="Wolff H."/>
            <person name="Djahanschiri B."/>
            <person name="Pidot S.J."/>
            <person name="Stinear T.P."/>
            <person name="Ebersberger I."/>
            <person name="Bode H.B."/>
        </authorList>
    </citation>
    <scope>NUCLEOTIDE SEQUENCE [LARGE SCALE GENOMIC DNA]</scope>
    <source>
        <strain evidence="2 3">DSM 22392</strain>
    </source>
</reference>
<dbReference type="AlphaFoldDB" id="A0A1Y2SA25"/>
<dbReference type="STRING" id="351656.Xvie_03467"/>
<protein>
    <submittedName>
        <fullName evidence="2">Uncharacterized protein</fullName>
    </submittedName>
</protein>
<sequence length="67" mass="7581">MRLIKAVLLIIATVIALPSLATENKKYESMVNVGNDYYMDLDNGKIYGIYYVPKPLDKNACISRNQI</sequence>
<keyword evidence="3" id="KW-1185">Reference proteome</keyword>
<feature type="signal peptide" evidence="1">
    <location>
        <begin position="1"/>
        <end position="21"/>
    </location>
</feature>
<accession>A0A1Y2SA25</accession>
<evidence type="ECO:0000313" key="3">
    <source>
        <dbReference type="Proteomes" id="UP000194350"/>
    </source>
</evidence>
<dbReference type="Proteomes" id="UP000194350">
    <property type="component" value="Unassembled WGS sequence"/>
</dbReference>
<evidence type="ECO:0000313" key="2">
    <source>
        <dbReference type="EMBL" id="OTA14763.1"/>
    </source>
</evidence>
<comment type="caution">
    <text evidence="2">The sequence shown here is derived from an EMBL/GenBank/DDBJ whole genome shotgun (WGS) entry which is preliminary data.</text>
</comment>
<gene>
    <name evidence="2" type="ORF">Xvie_03467</name>
</gene>
<name>A0A1Y2SA25_9GAMM</name>
<keyword evidence="1" id="KW-0732">Signal</keyword>
<feature type="chain" id="PRO_5012011258" evidence="1">
    <location>
        <begin position="22"/>
        <end position="67"/>
    </location>
</feature>
<dbReference type="EMBL" id="MUBJ01000024">
    <property type="protein sequence ID" value="OTA14763.1"/>
    <property type="molecule type" value="Genomic_DNA"/>
</dbReference>
<organism evidence="2 3">
    <name type="scientific">Xenorhabdus vietnamensis</name>
    <dbReference type="NCBI Taxonomy" id="351656"/>
    <lineage>
        <taxon>Bacteria</taxon>
        <taxon>Pseudomonadati</taxon>
        <taxon>Pseudomonadota</taxon>
        <taxon>Gammaproteobacteria</taxon>
        <taxon>Enterobacterales</taxon>
        <taxon>Morganellaceae</taxon>
        <taxon>Xenorhabdus</taxon>
    </lineage>
</organism>
<proteinExistence type="predicted"/>